<dbReference type="RefSeq" id="WP_139105842.1">
    <property type="nucleotide sequence ID" value="NZ_VDFR01000048.1"/>
</dbReference>
<gene>
    <name evidence="2" type="ORF">FHE65_11045</name>
    <name evidence="1" type="ORF">FHE65_11540</name>
</gene>
<evidence type="ECO:0000313" key="2">
    <source>
        <dbReference type="EMBL" id="TNC47143.1"/>
    </source>
</evidence>
<dbReference type="EMBL" id="VDFR01000051">
    <property type="protein sequence ID" value="TNC46809.1"/>
    <property type="molecule type" value="Genomic_DNA"/>
</dbReference>
<accession>A0A5C4MMU5</accession>
<evidence type="ECO:0000313" key="3">
    <source>
        <dbReference type="Proteomes" id="UP000306740"/>
    </source>
</evidence>
<reference evidence="2 3" key="1">
    <citation type="submission" date="2019-05" db="EMBL/GenBank/DDBJ databases">
        <title>Mumia sp. nov., isolated from the intestinal contents of plateau pika (Ochotona curzoniae) in the Qinghai-Tibet plateau of China.</title>
        <authorList>
            <person name="Tian Z."/>
        </authorList>
    </citation>
    <scope>NUCLEOTIDE SEQUENCE [LARGE SCALE GENOMIC DNA]</scope>
    <source>
        <strain evidence="3">527</strain>
        <strain evidence="2">Z527</strain>
    </source>
</reference>
<protein>
    <submittedName>
        <fullName evidence="2">Uncharacterized protein</fullName>
    </submittedName>
</protein>
<organism evidence="2 3">
    <name type="scientific">Mumia zhuanghuii</name>
    <dbReference type="NCBI Taxonomy" id="2585211"/>
    <lineage>
        <taxon>Bacteria</taxon>
        <taxon>Bacillati</taxon>
        <taxon>Actinomycetota</taxon>
        <taxon>Actinomycetes</taxon>
        <taxon>Propionibacteriales</taxon>
        <taxon>Nocardioidaceae</taxon>
        <taxon>Mumia</taxon>
    </lineage>
</organism>
<sequence length="165" mass="16989">MSTARPRHRDGAFPRAVALTVALVAGLVLAAAASLTSSLGSIGATGSHARAVAAPAQGSPERSVETLLRALGDGDVERACTVTAPDGLPMRSERALSRCQHALGRMLDGLDPRLLRSYRHIDVHGAVISGDSATVEPRHLADAPVAVGNATFVLVQVGGAWFVVV</sequence>
<name>A0A5C4MMU5_9ACTN</name>
<evidence type="ECO:0000313" key="1">
    <source>
        <dbReference type="EMBL" id="TNC46809.1"/>
    </source>
</evidence>
<dbReference type="AlphaFoldDB" id="A0A5C4MMU5"/>
<comment type="caution">
    <text evidence="2">The sequence shown here is derived from an EMBL/GenBank/DDBJ whole genome shotgun (WGS) entry which is preliminary data.</text>
</comment>
<dbReference type="InterPro" id="IPR032710">
    <property type="entry name" value="NTF2-like_dom_sf"/>
</dbReference>
<proteinExistence type="predicted"/>
<dbReference type="EMBL" id="VDFR01000048">
    <property type="protein sequence ID" value="TNC47143.1"/>
    <property type="molecule type" value="Genomic_DNA"/>
</dbReference>
<dbReference type="OrthoDB" id="9878645at2"/>
<dbReference type="Proteomes" id="UP000306740">
    <property type="component" value="Unassembled WGS sequence"/>
</dbReference>
<dbReference type="SUPFAM" id="SSF54427">
    <property type="entry name" value="NTF2-like"/>
    <property type="match status" value="1"/>
</dbReference>